<feature type="transmembrane region" description="Helical" evidence="7">
    <location>
        <begin position="180"/>
        <end position="200"/>
    </location>
</feature>
<dbReference type="GO" id="GO:0005337">
    <property type="term" value="F:nucleoside transmembrane transporter activity"/>
    <property type="evidence" value="ECO:0007669"/>
    <property type="project" value="InterPro"/>
</dbReference>
<accession>A0A4S8IK26</accession>
<dbReference type="Proteomes" id="UP000317650">
    <property type="component" value="Chromosome 6"/>
</dbReference>
<dbReference type="PIRSF" id="PIRSF016379">
    <property type="entry name" value="ENT"/>
    <property type="match status" value="1"/>
</dbReference>
<sequence length="449" mass="49291">MSFQTANWQAMEKQGKFTALFISWLLGNGSLFSWNSMLTIEDYYTHLFPKYHPTRVLTLVYQPFALVTTAVLAYHEAKTNTRLRNLAGYILFFVSSLALVVLDVATSGKGGIGPFIGVCIVSAAFGTADGHVQGGMVGDLSLMCPEFIQSFMAGLAASGTLTSALRLITKAAFDSSQDGLRKGAMSAFFELLCVFLYAFVFPKLPIVKYYRAKAASEGSRTVAADLAAAGIEALPDTGVSFSSAAHIYAIIIIIYFCKKKKKKKTRKTHDLMSITEEDPKRLERLSNKQLLAQNIDYAIDIYLIYVLTLSIFPGFLSEDTGSHNLGSWYALVLIAMYNVWDLIGRYVPLIKCLKLTSRKGLMAATLARFLFIPAFYFTSKYGGEGWMIMLTSVLGLTNGYLTVCVLTDAPTGYKGPEQNALGNLLVAFLIAGLFSGVALDWLWLIGKGW</sequence>
<comment type="subcellular location">
    <subcellularLocation>
        <location evidence="1">Membrane</location>
        <topology evidence="1">Multi-pass membrane protein</topology>
    </subcellularLocation>
</comment>
<dbReference type="AlphaFoldDB" id="A0A4S8IK26"/>
<feature type="transmembrane region" description="Helical" evidence="7">
    <location>
        <begin position="360"/>
        <end position="379"/>
    </location>
</feature>
<comment type="similarity">
    <text evidence="2">Belongs to the SLC29A/ENT transporter (TC 2.A.57) family.</text>
</comment>
<feature type="transmembrane region" description="Helical" evidence="7">
    <location>
        <begin position="385"/>
        <end position="409"/>
    </location>
</feature>
<keyword evidence="9" id="KW-1185">Reference proteome</keyword>
<keyword evidence="4 7" id="KW-0812">Transmembrane</keyword>
<reference evidence="8 9" key="1">
    <citation type="journal article" date="2019" name="Nat. Plants">
        <title>Genome sequencing of Musa balbisiana reveals subgenome evolution and function divergence in polyploid bananas.</title>
        <authorList>
            <person name="Yao X."/>
        </authorList>
    </citation>
    <scope>NUCLEOTIDE SEQUENCE [LARGE SCALE GENOMIC DNA]</scope>
    <source>
        <strain evidence="9">cv. DH-PKW</strain>
        <tissue evidence="8">Leaves</tissue>
    </source>
</reference>
<keyword evidence="5 7" id="KW-1133">Transmembrane helix</keyword>
<evidence type="ECO:0008006" key="10">
    <source>
        <dbReference type="Google" id="ProtNLM"/>
    </source>
</evidence>
<dbReference type="PRINTS" id="PR01130">
    <property type="entry name" value="DERENTRNSPRT"/>
</dbReference>
<feature type="transmembrane region" description="Helical" evidence="7">
    <location>
        <begin position="239"/>
        <end position="257"/>
    </location>
</feature>
<evidence type="ECO:0000256" key="7">
    <source>
        <dbReference type="SAM" id="Phobius"/>
    </source>
</evidence>
<gene>
    <name evidence="8" type="ORF">C4D60_Mb06t02110</name>
</gene>
<feature type="transmembrane region" description="Helical" evidence="7">
    <location>
        <begin position="297"/>
        <end position="316"/>
    </location>
</feature>
<keyword evidence="3" id="KW-0813">Transport</keyword>
<feature type="transmembrane region" description="Helical" evidence="7">
    <location>
        <begin position="421"/>
        <end position="444"/>
    </location>
</feature>
<evidence type="ECO:0000313" key="9">
    <source>
        <dbReference type="Proteomes" id="UP000317650"/>
    </source>
</evidence>
<evidence type="ECO:0000256" key="5">
    <source>
        <dbReference type="ARBA" id="ARBA00022989"/>
    </source>
</evidence>
<name>A0A4S8IK26_MUSBA</name>
<feature type="transmembrane region" description="Helical" evidence="7">
    <location>
        <begin position="56"/>
        <end position="74"/>
    </location>
</feature>
<evidence type="ECO:0000256" key="6">
    <source>
        <dbReference type="ARBA" id="ARBA00023136"/>
    </source>
</evidence>
<dbReference type="GO" id="GO:0005886">
    <property type="term" value="C:plasma membrane"/>
    <property type="evidence" value="ECO:0007669"/>
    <property type="project" value="TreeGrafter"/>
</dbReference>
<dbReference type="PANTHER" id="PTHR10332:SF30">
    <property type="entry name" value="EQUILIBRATIVE NUCLEOTIDE TRANSPORTER 2"/>
    <property type="match status" value="1"/>
</dbReference>
<keyword evidence="6 7" id="KW-0472">Membrane</keyword>
<dbReference type="PANTHER" id="PTHR10332">
    <property type="entry name" value="EQUILIBRATIVE NUCLEOSIDE TRANSPORTER"/>
    <property type="match status" value="1"/>
</dbReference>
<dbReference type="EMBL" id="PYDT01000009">
    <property type="protein sequence ID" value="THU48731.1"/>
    <property type="molecule type" value="Genomic_DNA"/>
</dbReference>
<feature type="transmembrane region" description="Helical" evidence="7">
    <location>
        <begin position="147"/>
        <end position="168"/>
    </location>
</feature>
<evidence type="ECO:0000256" key="2">
    <source>
        <dbReference type="ARBA" id="ARBA00007965"/>
    </source>
</evidence>
<feature type="transmembrane region" description="Helical" evidence="7">
    <location>
        <begin position="86"/>
        <end position="105"/>
    </location>
</feature>
<dbReference type="Pfam" id="PF01733">
    <property type="entry name" value="Nucleoside_tran"/>
    <property type="match status" value="1"/>
</dbReference>
<protein>
    <recommendedName>
        <fullName evidence="10">Major facilitator superfamily (MFS) profile domain-containing protein</fullName>
    </recommendedName>
</protein>
<comment type="caution">
    <text evidence="8">The sequence shown here is derived from an EMBL/GenBank/DDBJ whole genome shotgun (WGS) entry which is preliminary data.</text>
</comment>
<evidence type="ECO:0000256" key="3">
    <source>
        <dbReference type="ARBA" id="ARBA00022448"/>
    </source>
</evidence>
<dbReference type="InterPro" id="IPR002259">
    <property type="entry name" value="Eqnu_transpt"/>
</dbReference>
<proteinExistence type="inferred from homology"/>
<organism evidence="8 9">
    <name type="scientific">Musa balbisiana</name>
    <name type="common">Banana</name>
    <dbReference type="NCBI Taxonomy" id="52838"/>
    <lineage>
        <taxon>Eukaryota</taxon>
        <taxon>Viridiplantae</taxon>
        <taxon>Streptophyta</taxon>
        <taxon>Embryophyta</taxon>
        <taxon>Tracheophyta</taxon>
        <taxon>Spermatophyta</taxon>
        <taxon>Magnoliopsida</taxon>
        <taxon>Liliopsida</taxon>
        <taxon>Zingiberales</taxon>
        <taxon>Musaceae</taxon>
        <taxon>Musa</taxon>
    </lineage>
</organism>
<feature type="transmembrane region" description="Helical" evidence="7">
    <location>
        <begin position="328"/>
        <end position="348"/>
    </location>
</feature>
<evidence type="ECO:0000256" key="4">
    <source>
        <dbReference type="ARBA" id="ARBA00022692"/>
    </source>
</evidence>
<evidence type="ECO:0000313" key="8">
    <source>
        <dbReference type="EMBL" id="THU48731.1"/>
    </source>
</evidence>
<feature type="transmembrane region" description="Helical" evidence="7">
    <location>
        <begin position="17"/>
        <end position="36"/>
    </location>
</feature>
<evidence type="ECO:0000256" key="1">
    <source>
        <dbReference type="ARBA" id="ARBA00004141"/>
    </source>
</evidence>